<dbReference type="PANTHER" id="PTHR33202:SF2">
    <property type="entry name" value="FERRIC UPTAKE REGULATION PROTEIN"/>
    <property type="match status" value="1"/>
</dbReference>
<keyword evidence="11" id="KW-0804">Transcription</keyword>
<evidence type="ECO:0000256" key="7">
    <source>
        <dbReference type="ARBA" id="ARBA00022723"/>
    </source>
</evidence>
<feature type="binding site" evidence="12">
    <location>
        <position position="132"/>
    </location>
    <ligand>
        <name>Fe cation</name>
        <dbReference type="ChEBI" id="CHEBI:24875"/>
    </ligand>
</feature>
<dbReference type="SUPFAM" id="SSF46785">
    <property type="entry name" value="Winged helix' DNA-binding domain"/>
    <property type="match status" value="1"/>
</dbReference>
<keyword evidence="10" id="KW-0238">DNA-binding</keyword>
<dbReference type="OrthoDB" id="8659436at2"/>
<feature type="binding site" evidence="12">
    <location>
        <position position="170"/>
    </location>
    <ligand>
        <name>Fe cation</name>
        <dbReference type="ChEBI" id="CHEBI:24875"/>
    </ligand>
</feature>
<dbReference type="Gene3D" id="1.10.10.10">
    <property type="entry name" value="Winged helix-like DNA-binding domain superfamily/Winged helix DNA-binding domain"/>
    <property type="match status" value="1"/>
</dbReference>
<dbReference type="GO" id="GO:0008270">
    <property type="term" value="F:zinc ion binding"/>
    <property type="evidence" value="ECO:0007669"/>
    <property type="project" value="TreeGrafter"/>
</dbReference>
<dbReference type="KEGG" id="rfo:REIFOR_02898"/>
<keyword evidence="12" id="KW-0408">Iron</keyword>
<dbReference type="Gene3D" id="3.30.1490.190">
    <property type="match status" value="1"/>
</dbReference>
<keyword evidence="8" id="KW-0862">Zinc</keyword>
<evidence type="ECO:0000256" key="11">
    <source>
        <dbReference type="ARBA" id="ARBA00023163"/>
    </source>
</evidence>
<dbReference type="InterPro" id="IPR043135">
    <property type="entry name" value="Fur_C"/>
</dbReference>
<accession>A0A2K8KVI3</accession>
<protein>
    <recommendedName>
        <fullName evidence="4">Ferric uptake regulation protein</fullName>
    </recommendedName>
</protein>
<evidence type="ECO:0000256" key="6">
    <source>
        <dbReference type="ARBA" id="ARBA00022491"/>
    </source>
</evidence>
<comment type="subcellular location">
    <subcellularLocation>
        <location evidence="1">Cytoplasm</location>
    </subcellularLocation>
</comment>
<comment type="cofactor">
    <cofactor evidence="12">
        <name>Mn(2+)</name>
        <dbReference type="ChEBI" id="CHEBI:29035"/>
    </cofactor>
    <cofactor evidence="12">
        <name>Fe(2+)</name>
        <dbReference type="ChEBI" id="CHEBI:29033"/>
    </cofactor>
    <text evidence="12">Binds 1 Mn(2+) or Fe(2+) ion per subunit.</text>
</comment>
<evidence type="ECO:0000256" key="4">
    <source>
        <dbReference type="ARBA" id="ARBA00020910"/>
    </source>
</evidence>
<evidence type="ECO:0000256" key="12">
    <source>
        <dbReference type="PIRSR" id="PIRSR602481-2"/>
    </source>
</evidence>
<dbReference type="PANTHER" id="PTHR33202">
    <property type="entry name" value="ZINC UPTAKE REGULATION PROTEIN"/>
    <property type="match status" value="1"/>
</dbReference>
<dbReference type="CDD" id="cd07153">
    <property type="entry name" value="Fur_like"/>
    <property type="match status" value="1"/>
</dbReference>
<evidence type="ECO:0000256" key="10">
    <source>
        <dbReference type="ARBA" id="ARBA00023125"/>
    </source>
</evidence>
<keyword evidence="7 12" id="KW-0479">Metal-binding</keyword>
<sequence>MPQAESANATRHSNPKFDSLARNEFILLFAVIDAGHCTHLFGDEKVATQNQDLKDAGLKVTLPRVKILQMFATNDSGHLSAEDIYKALQETGEDVGLATVYRVLTQFEAAGLITKHNFDGTHAIYELATDDHHDHMINIKTGEVIEFVDSLIEQRQHQIAAEHGLTIVGHSLVLYVKKAE</sequence>
<dbReference type="Pfam" id="PF01475">
    <property type="entry name" value="FUR"/>
    <property type="match status" value="1"/>
</dbReference>
<keyword evidence="6" id="KW-0678">Repressor</keyword>
<dbReference type="InterPro" id="IPR036388">
    <property type="entry name" value="WH-like_DNA-bd_sf"/>
</dbReference>
<reference evidence="13 14" key="1">
    <citation type="journal article" date="2017" name="Environ. Microbiol.">
        <title>Genomic and physiological analyses of 'Reinekea forsetii' reveal a versatile opportunistic lifestyle during spring algae blooms.</title>
        <authorList>
            <person name="Avci B."/>
            <person name="Hahnke R.L."/>
            <person name="Chafee M."/>
            <person name="Fischer T."/>
            <person name="Gruber-Vodicka H."/>
            <person name="Tegetmeyer H.E."/>
            <person name="Harder J."/>
            <person name="Fuchs B.M."/>
            <person name="Amann R.I."/>
            <person name="Teeling H."/>
        </authorList>
    </citation>
    <scope>NUCLEOTIDE SEQUENCE [LARGE SCALE GENOMIC DNA]</scope>
    <source>
        <strain evidence="13 14">Hel1_31_D35</strain>
    </source>
</reference>
<name>A0A2K8KVI3_9GAMM</name>
<evidence type="ECO:0000256" key="9">
    <source>
        <dbReference type="ARBA" id="ARBA00023015"/>
    </source>
</evidence>
<evidence type="ECO:0000256" key="5">
    <source>
        <dbReference type="ARBA" id="ARBA00022490"/>
    </source>
</evidence>
<gene>
    <name evidence="13" type="ORF">REIFOR_02898</name>
</gene>
<dbReference type="GO" id="GO:0000976">
    <property type="term" value="F:transcription cis-regulatory region binding"/>
    <property type="evidence" value="ECO:0007669"/>
    <property type="project" value="TreeGrafter"/>
</dbReference>
<dbReference type="GO" id="GO:0045892">
    <property type="term" value="P:negative regulation of DNA-templated transcription"/>
    <property type="evidence" value="ECO:0007669"/>
    <property type="project" value="TreeGrafter"/>
</dbReference>
<keyword evidence="14" id="KW-1185">Reference proteome</keyword>
<organism evidence="13 14">
    <name type="scientific">Reinekea forsetii</name>
    <dbReference type="NCBI Taxonomy" id="1336806"/>
    <lineage>
        <taxon>Bacteria</taxon>
        <taxon>Pseudomonadati</taxon>
        <taxon>Pseudomonadota</taxon>
        <taxon>Gammaproteobacteria</taxon>
        <taxon>Oceanospirillales</taxon>
        <taxon>Saccharospirillaceae</taxon>
        <taxon>Reinekea</taxon>
    </lineage>
</organism>
<dbReference type="InterPro" id="IPR002481">
    <property type="entry name" value="FUR"/>
</dbReference>
<evidence type="ECO:0000256" key="2">
    <source>
        <dbReference type="ARBA" id="ARBA00007957"/>
    </source>
</evidence>
<evidence type="ECO:0000313" key="13">
    <source>
        <dbReference type="EMBL" id="ATX78019.1"/>
    </source>
</evidence>
<dbReference type="GO" id="GO:0005829">
    <property type="term" value="C:cytosol"/>
    <property type="evidence" value="ECO:0007669"/>
    <property type="project" value="TreeGrafter"/>
</dbReference>
<dbReference type="InterPro" id="IPR036390">
    <property type="entry name" value="WH_DNA-bd_sf"/>
</dbReference>
<dbReference type="NCBIfam" id="NF006999">
    <property type="entry name" value="PRK09462.1"/>
    <property type="match status" value="1"/>
</dbReference>
<keyword evidence="9" id="KW-0805">Transcription regulation</keyword>
<comment type="subunit">
    <text evidence="3">Homodimer.</text>
</comment>
<evidence type="ECO:0000313" key="14">
    <source>
        <dbReference type="Proteomes" id="UP000229757"/>
    </source>
</evidence>
<dbReference type="Proteomes" id="UP000229757">
    <property type="component" value="Chromosome"/>
</dbReference>
<keyword evidence="5" id="KW-0963">Cytoplasm</keyword>
<dbReference type="GO" id="GO:0003700">
    <property type="term" value="F:DNA-binding transcription factor activity"/>
    <property type="evidence" value="ECO:0007669"/>
    <property type="project" value="InterPro"/>
</dbReference>
<dbReference type="FunFam" id="1.10.10.10:FF:000007">
    <property type="entry name" value="Ferric uptake regulation protein"/>
    <property type="match status" value="1"/>
</dbReference>
<feature type="binding site" evidence="12">
    <location>
        <position position="153"/>
    </location>
    <ligand>
        <name>Fe cation</name>
        <dbReference type="ChEBI" id="CHEBI:24875"/>
    </ligand>
</feature>
<proteinExistence type="inferred from homology"/>
<evidence type="ECO:0000256" key="1">
    <source>
        <dbReference type="ARBA" id="ARBA00004496"/>
    </source>
</evidence>
<dbReference type="GO" id="GO:1900705">
    <property type="term" value="P:negative regulation of siderophore biosynthetic process"/>
    <property type="evidence" value="ECO:0007669"/>
    <property type="project" value="TreeGrafter"/>
</dbReference>
<dbReference type="AlphaFoldDB" id="A0A2K8KVI3"/>
<dbReference type="EMBL" id="CP011797">
    <property type="protein sequence ID" value="ATX78019.1"/>
    <property type="molecule type" value="Genomic_DNA"/>
</dbReference>
<evidence type="ECO:0000256" key="3">
    <source>
        <dbReference type="ARBA" id="ARBA00011738"/>
    </source>
</evidence>
<evidence type="ECO:0000256" key="8">
    <source>
        <dbReference type="ARBA" id="ARBA00022833"/>
    </source>
</evidence>
<comment type="similarity">
    <text evidence="2">Belongs to the Fur family.</text>
</comment>
<feature type="binding site" evidence="12">
    <location>
        <position position="134"/>
    </location>
    <ligand>
        <name>Fe cation</name>
        <dbReference type="ChEBI" id="CHEBI:24875"/>
    </ligand>
</feature>